<sequence length="415" mass="46647">MKVLFINKYENSGGAAIAAQRIAEGLAEYYHTHNHFLAGVHRVSGVNVTSTRPGVVRNVIERGINVLSNRLGLQYLYFPFSTGSILRHTQYFQPDVISLHNIHGGYFDAALLPRLSAIAPIVWTLHDMWAITGNAAHTFGDTSWKNARVGKQEHKHAPKMGLPTGNFLIKRKQKLYKASNLTIVSPSEWLYRMTTESPLTKDKPLYHIPNPIDTNYFQPQDKLQARQELGLPADAAVITFVSERLFQSEFKGGKDLLTILQLIDEQLDSTVHLLMIGRDELPVSFKHLQPVYTGYVKDTVKMMKCYSASDIFFYPTRADNLPNVLIEAGSCETACITFDVGGCKEIVLDQQTGYVIAPGDHKQFARQTLSLLRNPALCEQFGKAARAHVIRHFGMPVVAQQYYELFQSVIQPKNN</sequence>
<dbReference type="OrthoDB" id="9768685at2"/>
<evidence type="ECO:0000313" key="3">
    <source>
        <dbReference type="EMBL" id="SEA35738.1"/>
    </source>
</evidence>
<accession>A0A1H4AIZ8</accession>
<keyword evidence="3" id="KW-0808">Transferase</keyword>
<dbReference type="InterPro" id="IPR001296">
    <property type="entry name" value="Glyco_trans_1"/>
</dbReference>
<dbReference type="GO" id="GO:0016757">
    <property type="term" value="F:glycosyltransferase activity"/>
    <property type="evidence" value="ECO:0007669"/>
    <property type="project" value="InterPro"/>
</dbReference>
<dbReference type="PANTHER" id="PTHR12526:SF637">
    <property type="entry name" value="GLYCOSYLTRANSFERASE EPSF-RELATED"/>
    <property type="match status" value="1"/>
</dbReference>
<evidence type="ECO:0000313" key="4">
    <source>
        <dbReference type="Proteomes" id="UP000199656"/>
    </source>
</evidence>
<feature type="domain" description="Glycosyl transferase family 1" evidence="1">
    <location>
        <begin position="224"/>
        <end position="387"/>
    </location>
</feature>
<organism evidence="3 4">
    <name type="scientific">Chitinophaga terrae</name>
    <name type="common">ex Kim and Jung 2007</name>
    <dbReference type="NCBI Taxonomy" id="408074"/>
    <lineage>
        <taxon>Bacteria</taxon>
        <taxon>Pseudomonadati</taxon>
        <taxon>Bacteroidota</taxon>
        <taxon>Chitinophagia</taxon>
        <taxon>Chitinophagales</taxon>
        <taxon>Chitinophagaceae</taxon>
        <taxon>Chitinophaga</taxon>
    </lineage>
</organism>
<dbReference type="AlphaFoldDB" id="A0A1H4AIZ8"/>
<dbReference type="RefSeq" id="WP_089760388.1">
    <property type="nucleotide sequence ID" value="NZ_BKAT01000009.1"/>
</dbReference>
<dbReference type="Pfam" id="PF00534">
    <property type="entry name" value="Glycos_transf_1"/>
    <property type="match status" value="1"/>
</dbReference>
<dbReference type="Pfam" id="PF13439">
    <property type="entry name" value="Glyco_transf_4"/>
    <property type="match status" value="1"/>
</dbReference>
<dbReference type="PANTHER" id="PTHR12526">
    <property type="entry name" value="GLYCOSYLTRANSFERASE"/>
    <property type="match status" value="1"/>
</dbReference>
<gene>
    <name evidence="3" type="ORF">SAMN05660909_01600</name>
</gene>
<keyword evidence="4" id="KW-1185">Reference proteome</keyword>
<protein>
    <submittedName>
        <fullName evidence="3">Glycosyltransferase involved in cell wall bisynthesis</fullName>
    </submittedName>
</protein>
<dbReference type="Gene3D" id="3.40.50.2000">
    <property type="entry name" value="Glycogen Phosphorylase B"/>
    <property type="match status" value="2"/>
</dbReference>
<name>A0A1H4AIZ8_9BACT</name>
<dbReference type="SUPFAM" id="SSF53756">
    <property type="entry name" value="UDP-Glycosyltransferase/glycogen phosphorylase"/>
    <property type="match status" value="1"/>
</dbReference>
<dbReference type="STRING" id="408074.SAMN05660909_01600"/>
<dbReference type="Proteomes" id="UP000199656">
    <property type="component" value="Unassembled WGS sequence"/>
</dbReference>
<dbReference type="EMBL" id="FNRL01000006">
    <property type="protein sequence ID" value="SEA35738.1"/>
    <property type="molecule type" value="Genomic_DNA"/>
</dbReference>
<reference evidence="4" key="1">
    <citation type="submission" date="2016-10" db="EMBL/GenBank/DDBJ databases">
        <authorList>
            <person name="Varghese N."/>
            <person name="Submissions S."/>
        </authorList>
    </citation>
    <scope>NUCLEOTIDE SEQUENCE [LARGE SCALE GENOMIC DNA]</scope>
    <source>
        <strain evidence="4">DSM 23920</strain>
    </source>
</reference>
<evidence type="ECO:0000259" key="1">
    <source>
        <dbReference type="Pfam" id="PF00534"/>
    </source>
</evidence>
<dbReference type="InterPro" id="IPR028098">
    <property type="entry name" value="Glyco_trans_4-like_N"/>
</dbReference>
<evidence type="ECO:0000259" key="2">
    <source>
        <dbReference type="Pfam" id="PF13439"/>
    </source>
</evidence>
<proteinExistence type="predicted"/>
<feature type="domain" description="Glycosyltransferase subfamily 4-like N-terminal" evidence="2">
    <location>
        <begin position="13"/>
        <end position="215"/>
    </location>
</feature>